<proteinExistence type="predicted"/>
<dbReference type="OrthoDB" id="828232at2"/>
<organism evidence="2 3">
    <name type="scientific">Algoriphagus boseongensis</name>
    <dbReference type="NCBI Taxonomy" id="1442587"/>
    <lineage>
        <taxon>Bacteria</taxon>
        <taxon>Pseudomonadati</taxon>
        <taxon>Bacteroidota</taxon>
        <taxon>Cytophagia</taxon>
        <taxon>Cytophagales</taxon>
        <taxon>Cyclobacteriaceae</taxon>
        <taxon>Algoriphagus</taxon>
    </lineage>
</organism>
<feature type="transmembrane region" description="Helical" evidence="1">
    <location>
        <begin position="32"/>
        <end position="52"/>
    </location>
</feature>
<keyword evidence="1" id="KW-0472">Membrane</keyword>
<feature type="transmembrane region" description="Helical" evidence="1">
    <location>
        <begin position="9"/>
        <end position="26"/>
    </location>
</feature>
<evidence type="ECO:0000256" key="1">
    <source>
        <dbReference type="SAM" id="Phobius"/>
    </source>
</evidence>
<keyword evidence="3" id="KW-1185">Reference proteome</keyword>
<dbReference type="AlphaFoldDB" id="A0A4R6T4X0"/>
<name>A0A4R6T4X0_9BACT</name>
<dbReference type="Proteomes" id="UP000294535">
    <property type="component" value="Unassembled WGS sequence"/>
</dbReference>
<gene>
    <name evidence="2" type="ORF">DFQ04_2436</name>
</gene>
<protein>
    <submittedName>
        <fullName evidence="2">Uncharacterized protein</fullName>
    </submittedName>
</protein>
<accession>A0A4R6T4X0</accession>
<sequence length="59" mass="6700">MSKKIIDRSYGLPFALIILILLIQYLDLFVIPAWILGGVISWAAVTFILVAIRRREKGN</sequence>
<evidence type="ECO:0000313" key="3">
    <source>
        <dbReference type="Proteomes" id="UP000294535"/>
    </source>
</evidence>
<comment type="caution">
    <text evidence="2">The sequence shown here is derived from an EMBL/GenBank/DDBJ whole genome shotgun (WGS) entry which is preliminary data.</text>
</comment>
<keyword evidence="1" id="KW-0812">Transmembrane</keyword>
<keyword evidence="1" id="KW-1133">Transmembrane helix</keyword>
<dbReference type="RefSeq" id="WP_133556154.1">
    <property type="nucleotide sequence ID" value="NZ_SNYF01000007.1"/>
</dbReference>
<reference evidence="2 3" key="1">
    <citation type="submission" date="2019-03" db="EMBL/GenBank/DDBJ databases">
        <title>Genomic Encyclopedia of Type Strains, Phase III (KMG-III): the genomes of soil and plant-associated and newly described type strains.</title>
        <authorList>
            <person name="Whitman W."/>
        </authorList>
    </citation>
    <scope>NUCLEOTIDE SEQUENCE [LARGE SCALE GENOMIC DNA]</scope>
    <source>
        <strain evidence="2 3">CECT 8446</strain>
    </source>
</reference>
<evidence type="ECO:0000313" key="2">
    <source>
        <dbReference type="EMBL" id="TDQ16319.1"/>
    </source>
</evidence>
<dbReference type="EMBL" id="SNYF01000007">
    <property type="protein sequence ID" value="TDQ16319.1"/>
    <property type="molecule type" value="Genomic_DNA"/>
</dbReference>